<name>A0A3N4NIH0_9FLAO</name>
<dbReference type="OrthoDB" id="894278at2"/>
<accession>A0A3N4NIH0</accession>
<feature type="transmembrane region" description="Helical" evidence="1">
    <location>
        <begin position="67"/>
        <end position="86"/>
    </location>
</feature>
<dbReference type="Proteomes" id="UP000270856">
    <property type="component" value="Unassembled WGS sequence"/>
</dbReference>
<keyword evidence="1" id="KW-0812">Transmembrane</keyword>
<keyword evidence="3" id="KW-1185">Reference proteome</keyword>
<comment type="caution">
    <text evidence="2">The sequence shown here is derived from an EMBL/GenBank/DDBJ whole genome shotgun (WGS) entry which is preliminary data.</text>
</comment>
<evidence type="ECO:0000256" key="1">
    <source>
        <dbReference type="SAM" id="Phobius"/>
    </source>
</evidence>
<proteinExistence type="predicted"/>
<keyword evidence="1" id="KW-0472">Membrane</keyword>
<keyword evidence="1" id="KW-1133">Transmembrane helix</keyword>
<dbReference type="RefSeq" id="WP_123898256.1">
    <property type="nucleotide sequence ID" value="NZ_RPFJ01000012.1"/>
</dbReference>
<reference evidence="2 3" key="1">
    <citation type="submission" date="2018-11" db="EMBL/GenBank/DDBJ databases">
        <title>Aureibaculum marinum gen. nov., sp. nov., a member of the family Flavobacteriaceae isolated from the Bohai Sea.</title>
        <authorList>
            <person name="Ji X."/>
        </authorList>
    </citation>
    <scope>NUCLEOTIDE SEQUENCE [LARGE SCALE GENOMIC DNA]</scope>
    <source>
        <strain evidence="2 3">BH-SD17</strain>
    </source>
</reference>
<dbReference type="EMBL" id="RPFJ01000012">
    <property type="protein sequence ID" value="RPD96202.1"/>
    <property type="molecule type" value="Genomic_DNA"/>
</dbReference>
<gene>
    <name evidence="2" type="ORF">EGM88_10580</name>
</gene>
<feature type="transmembrane region" description="Helical" evidence="1">
    <location>
        <begin position="98"/>
        <end position="120"/>
    </location>
</feature>
<dbReference type="AlphaFoldDB" id="A0A3N4NIH0"/>
<evidence type="ECO:0000313" key="2">
    <source>
        <dbReference type="EMBL" id="RPD96202.1"/>
    </source>
</evidence>
<organism evidence="2 3">
    <name type="scientific">Aureibaculum marinum</name>
    <dbReference type="NCBI Taxonomy" id="2487930"/>
    <lineage>
        <taxon>Bacteria</taxon>
        <taxon>Pseudomonadati</taxon>
        <taxon>Bacteroidota</taxon>
        <taxon>Flavobacteriia</taxon>
        <taxon>Flavobacteriales</taxon>
        <taxon>Flavobacteriaceae</taxon>
        <taxon>Aureibaculum</taxon>
    </lineage>
</organism>
<protein>
    <submittedName>
        <fullName evidence="2">Uncharacterized protein</fullName>
    </submittedName>
</protein>
<evidence type="ECO:0000313" key="3">
    <source>
        <dbReference type="Proteomes" id="UP000270856"/>
    </source>
</evidence>
<feature type="transmembrane region" description="Helical" evidence="1">
    <location>
        <begin position="14"/>
        <end position="32"/>
    </location>
</feature>
<sequence length="160" mass="19155">MKINYLFPYKFKKIGWFILIPSAILGFVTLIFDYEPSFLDFNLPAIFINDLNLFSDKRLFGMVNNNIFNEILGIFIIISSLFVAFSKEKSEDEYISKIRLESLVWAVYINYAILLFSFMFIFDFSFLYVMIFNMFTVLLFFIIRFNWQISKLKKTANYEE</sequence>
<feature type="transmembrane region" description="Helical" evidence="1">
    <location>
        <begin position="126"/>
        <end position="147"/>
    </location>
</feature>